<evidence type="ECO:0008006" key="3">
    <source>
        <dbReference type="Google" id="ProtNLM"/>
    </source>
</evidence>
<dbReference type="Proteomes" id="UP000473008">
    <property type="component" value="Unassembled WGS sequence"/>
</dbReference>
<keyword evidence="2" id="KW-1185">Reference proteome</keyword>
<proteinExistence type="predicted"/>
<gene>
    <name evidence="1" type="ORF">G5S52_09520</name>
</gene>
<dbReference type="EMBL" id="JAALDL010000005">
    <property type="protein sequence ID" value="NGN97886.1"/>
    <property type="molecule type" value="Genomic_DNA"/>
</dbReference>
<organism evidence="1 2">
    <name type="scientific">Grimontia sedimenti</name>
    <dbReference type="NCBI Taxonomy" id="2711294"/>
    <lineage>
        <taxon>Bacteria</taxon>
        <taxon>Pseudomonadati</taxon>
        <taxon>Pseudomonadota</taxon>
        <taxon>Gammaproteobacteria</taxon>
        <taxon>Vibrionales</taxon>
        <taxon>Vibrionaceae</taxon>
        <taxon>Grimontia</taxon>
    </lineage>
</organism>
<evidence type="ECO:0000313" key="2">
    <source>
        <dbReference type="Proteomes" id="UP000473008"/>
    </source>
</evidence>
<dbReference type="AlphaFoldDB" id="A0A6M1RCE6"/>
<accession>A0A6M1RCE6</accession>
<name>A0A6M1RCE6_9GAMM</name>
<protein>
    <recommendedName>
        <fullName evidence="3">Lipoprotein</fullName>
    </recommendedName>
</protein>
<dbReference type="RefSeq" id="WP_165013041.1">
    <property type="nucleotide sequence ID" value="NZ_JAALDL010000005.1"/>
</dbReference>
<evidence type="ECO:0000313" key="1">
    <source>
        <dbReference type="EMBL" id="NGN97886.1"/>
    </source>
</evidence>
<reference evidence="1 2" key="1">
    <citation type="submission" date="2020-02" db="EMBL/GenBank/DDBJ databases">
        <title>The draft genome of Grimontia sedimenta sp. nov., isolated from benthic sediments near coral reefs south of Kuwait.</title>
        <authorList>
            <person name="Mahmoud H.M."/>
            <person name="Jose L."/>
            <person name="Eapen S."/>
        </authorList>
    </citation>
    <scope>NUCLEOTIDE SEQUENCE [LARGE SCALE GENOMIC DNA]</scope>
    <source>
        <strain evidence="1 2">S25</strain>
    </source>
</reference>
<comment type="caution">
    <text evidence="1">The sequence shown here is derived from an EMBL/GenBank/DDBJ whole genome shotgun (WGS) entry which is preliminary data.</text>
</comment>
<dbReference type="PROSITE" id="PS51257">
    <property type="entry name" value="PROKAR_LIPOPROTEIN"/>
    <property type="match status" value="1"/>
</dbReference>
<sequence>MKNLVLTLFSVLLVVSCGGGSGSGGGADNNGSSSVILPLQSEIDLYVTTENRYASFNLPIEVSIPESTSEVYLYVGSNFGSSSGISNLSLSIVLGGESNVSFDYYLPESNPGGDYKEVLTLYFCYDENCNSTIEGSPFDITLNVNTTLPTISSNTIRSYTVKRRIDDPTEMVFDIKIPIENSHRSSNSYVEFSGDASFSVIQCPLNSDRTEATCPVTIESLNTMSYYTMDQGYTLSVNLCYSDYCYGSNSDNILISVMFESEQLSTISSELPKALVGRYDEDNHLTYSRFYNAFIYYGSSSETSRNLMIKPVSGGETVIIPLRPSIFEKLGKIHVDDISGQIYYLRSSNDRSALYKLTPDLDSPQESITIEYINSVPSPSDALFINDSLFLSSTNQLYSDSHLTEINISTGNEIKSNSEISTSEVRRISLTSLDGDIFSGITESNKNTIARFREGNIEAQDINSIEYPYSYECNELLSTEDIILNRCGRRFEKDSSNNDIMIEIEPIPRPSWFNHEHEEENRFLVSALKMDFGNYIYVERSRKDCVDDCVNYLTIANKNNSEVQEFFLPSSLSIASGLHVDKDGSLWVSGKSSLGYLVAQKLMLPQ</sequence>